<comment type="caution">
    <text evidence="1">The sequence shown here is derived from an EMBL/GenBank/DDBJ whole genome shotgun (WGS) entry which is preliminary data.</text>
</comment>
<accession>A0ABT1RIB2</accession>
<dbReference type="Proteomes" id="UP000996601">
    <property type="component" value="Unassembled WGS sequence"/>
</dbReference>
<sequence length="144" mass="16115">MEKEKELKFGDDIVGALDNWGEKALVPVSIIAGKHLEVSQVNREKFKDNDIRLTEAHAFAWSALGNLISRSAGAKIKEDSDVSQRLNLISHFLQSINLCEVAVVEGLYLQAATLRMPPPKAVCPDLVIGFKSMPYVMRYNHFPY</sequence>
<protein>
    <submittedName>
        <fullName evidence="1">Uncharacterized protein</fullName>
    </submittedName>
</protein>
<evidence type="ECO:0000313" key="2">
    <source>
        <dbReference type="Proteomes" id="UP000996601"/>
    </source>
</evidence>
<dbReference type="EMBL" id="WHSB02000027">
    <property type="protein sequence ID" value="MCQ4634927.1"/>
    <property type="molecule type" value="Genomic_DNA"/>
</dbReference>
<proteinExistence type="predicted"/>
<name>A0ABT1RIB2_9HYPH</name>
<gene>
    <name evidence="1" type="ORF">GB927_033215</name>
</gene>
<keyword evidence="2" id="KW-1185">Reference proteome</keyword>
<reference evidence="1" key="1">
    <citation type="submission" date="2021-07" db="EMBL/GenBank/DDBJ databases">
        <title>Shinella sp. nov., a novel member of the genus Shinella from water.</title>
        <authorList>
            <person name="Deng Y."/>
        </authorList>
    </citation>
    <scope>NUCLEOTIDE SEQUENCE</scope>
    <source>
        <strain evidence="1">CPCC 100929</strain>
    </source>
</reference>
<dbReference type="RefSeq" id="WP_256121440.1">
    <property type="nucleotide sequence ID" value="NZ_WHSB02000027.1"/>
</dbReference>
<organism evidence="1 2">
    <name type="scientific">Shinella lacus</name>
    <dbReference type="NCBI Taxonomy" id="2654216"/>
    <lineage>
        <taxon>Bacteria</taxon>
        <taxon>Pseudomonadati</taxon>
        <taxon>Pseudomonadota</taxon>
        <taxon>Alphaproteobacteria</taxon>
        <taxon>Hyphomicrobiales</taxon>
        <taxon>Rhizobiaceae</taxon>
        <taxon>Shinella</taxon>
    </lineage>
</organism>
<evidence type="ECO:0000313" key="1">
    <source>
        <dbReference type="EMBL" id="MCQ4634927.1"/>
    </source>
</evidence>